<evidence type="ECO:0000256" key="1">
    <source>
        <dbReference type="SAM" id="Phobius"/>
    </source>
</evidence>
<proteinExistence type="predicted"/>
<name>A0A0E9TCS8_ANGAN</name>
<keyword evidence="1" id="KW-0472">Membrane</keyword>
<keyword evidence="1" id="KW-1133">Transmembrane helix</keyword>
<evidence type="ECO:0000313" key="2">
    <source>
        <dbReference type="EMBL" id="JAH51396.1"/>
    </source>
</evidence>
<feature type="transmembrane region" description="Helical" evidence="1">
    <location>
        <begin position="20"/>
        <end position="44"/>
    </location>
</feature>
<reference evidence="2" key="1">
    <citation type="submission" date="2014-11" db="EMBL/GenBank/DDBJ databases">
        <authorList>
            <person name="Amaro Gonzalez C."/>
        </authorList>
    </citation>
    <scope>NUCLEOTIDE SEQUENCE</scope>
</reference>
<dbReference type="EMBL" id="GBXM01057181">
    <property type="protein sequence ID" value="JAH51396.1"/>
    <property type="molecule type" value="Transcribed_RNA"/>
</dbReference>
<organism evidence="2">
    <name type="scientific">Anguilla anguilla</name>
    <name type="common">European freshwater eel</name>
    <name type="synonym">Muraena anguilla</name>
    <dbReference type="NCBI Taxonomy" id="7936"/>
    <lineage>
        <taxon>Eukaryota</taxon>
        <taxon>Metazoa</taxon>
        <taxon>Chordata</taxon>
        <taxon>Craniata</taxon>
        <taxon>Vertebrata</taxon>
        <taxon>Euteleostomi</taxon>
        <taxon>Actinopterygii</taxon>
        <taxon>Neopterygii</taxon>
        <taxon>Teleostei</taxon>
        <taxon>Anguilliformes</taxon>
        <taxon>Anguillidae</taxon>
        <taxon>Anguilla</taxon>
    </lineage>
</organism>
<reference evidence="2" key="2">
    <citation type="journal article" date="2015" name="Fish Shellfish Immunol.">
        <title>Early steps in the European eel (Anguilla anguilla)-Vibrio vulnificus interaction in the gills: Role of the RtxA13 toxin.</title>
        <authorList>
            <person name="Callol A."/>
            <person name="Pajuelo D."/>
            <person name="Ebbesson L."/>
            <person name="Teles M."/>
            <person name="MacKenzie S."/>
            <person name="Amaro C."/>
        </authorList>
    </citation>
    <scope>NUCLEOTIDE SEQUENCE</scope>
</reference>
<keyword evidence="1" id="KW-0812">Transmembrane</keyword>
<accession>A0A0E9TCS8</accession>
<dbReference type="AlphaFoldDB" id="A0A0E9TCS8"/>
<protein>
    <submittedName>
        <fullName evidence="2">Uncharacterized protein</fullName>
    </submittedName>
</protein>
<sequence length="85" mass="9542">MLHCMLWEIISEPHNLYHYLSVHITYGFLCTVCALLSINLPFLLQLCLCDALNKADVGSKTITSIFLSSIFSGVDLLHKSHSIFS</sequence>